<dbReference type="InterPro" id="IPR029058">
    <property type="entry name" value="AB_hydrolase_fold"/>
</dbReference>
<accession>A0A0H4X2L0</accession>
<dbReference type="PANTHER" id="PTHR48081:SF8">
    <property type="entry name" value="ALPHA_BETA HYDROLASE FOLD-3 DOMAIN-CONTAINING PROTEIN-RELATED"/>
    <property type="match status" value="1"/>
</dbReference>
<feature type="domain" description="Alpha/beta hydrolase fold-3" evidence="2">
    <location>
        <begin position="79"/>
        <end position="287"/>
    </location>
</feature>
<dbReference type="Proteomes" id="UP000009026">
    <property type="component" value="Chromosome"/>
</dbReference>
<dbReference type="Pfam" id="PF07859">
    <property type="entry name" value="Abhydrolase_3"/>
    <property type="match status" value="1"/>
</dbReference>
<dbReference type="PANTHER" id="PTHR48081">
    <property type="entry name" value="AB HYDROLASE SUPERFAMILY PROTEIN C4A8.06C"/>
    <property type="match status" value="1"/>
</dbReference>
<sequence length="316" mass="34822">MKLEPSTQKFVSDLAASGSPPLYTLTPDQARDVLLKAQSIPVSMPEADVEERKLPVGPKGSVRTLLFRPKGSKERLPVVMFIHGAGWVMGDSKTHERLVRELVKGANVAAVFVDYSRSPENRFPVAIEEAYAATKYVAEHADEFKVDARRMGIVGDSVGGNMATVVSMLAKERGGPPLRFQVLFYPVTDANFDNGSYQEFAEGPWLTRKAMKWFWDAYLPEAAKRADPHVSPLRASLDQLKGLPQALVITDENDVLRDEGEAYAAKLSEAGVNVTQVRFLGTHHDFVMLNALAQTPAARGAIELTTTKLREWLNAN</sequence>
<keyword evidence="4" id="KW-1185">Reference proteome</keyword>
<keyword evidence="1" id="KW-0378">Hydrolase</keyword>
<gene>
    <name evidence="3" type="ORF">A176_006311</name>
</gene>
<evidence type="ECO:0000259" key="2">
    <source>
        <dbReference type="Pfam" id="PF07859"/>
    </source>
</evidence>
<dbReference type="GO" id="GO:0016787">
    <property type="term" value="F:hydrolase activity"/>
    <property type="evidence" value="ECO:0007669"/>
    <property type="project" value="UniProtKB-KW"/>
</dbReference>
<dbReference type="AlphaFoldDB" id="A0A0H4X2L0"/>
<evidence type="ECO:0000256" key="1">
    <source>
        <dbReference type="ARBA" id="ARBA00022801"/>
    </source>
</evidence>
<name>A0A0H4X2L0_9BACT</name>
<dbReference type="RefSeq" id="WP_002635959.1">
    <property type="nucleotide sequence ID" value="NZ_CP012109.1"/>
</dbReference>
<organism evidence="3 4">
    <name type="scientific">Pseudomyxococcus hansupus</name>
    <dbReference type="NCBI Taxonomy" id="1297742"/>
    <lineage>
        <taxon>Bacteria</taxon>
        <taxon>Pseudomonadati</taxon>
        <taxon>Myxococcota</taxon>
        <taxon>Myxococcia</taxon>
        <taxon>Myxococcales</taxon>
        <taxon>Cystobacterineae</taxon>
        <taxon>Myxococcaceae</taxon>
        <taxon>Pseudomyxococcus</taxon>
    </lineage>
</organism>
<evidence type="ECO:0000313" key="4">
    <source>
        <dbReference type="Proteomes" id="UP000009026"/>
    </source>
</evidence>
<dbReference type="OrthoDB" id="24847at2"/>
<dbReference type="PATRIC" id="fig|1297742.4.peg.6400"/>
<dbReference type="Gene3D" id="3.40.50.1820">
    <property type="entry name" value="alpha/beta hydrolase"/>
    <property type="match status" value="1"/>
</dbReference>
<dbReference type="KEGG" id="mym:A176_006311"/>
<dbReference type="SUPFAM" id="SSF53474">
    <property type="entry name" value="alpha/beta-Hydrolases"/>
    <property type="match status" value="1"/>
</dbReference>
<proteinExistence type="predicted"/>
<dbReference type="EMBL" id="CP012109">
    <property type="protein sequence ID" value="AKQ69399.1"/>
    <property type="molecule type" value="Genomic_DNA"/>
</dbReference>
<evidence type="ECO:0000313" key="3">
    <source>
        <dbReference type="EMBL" id="AKQ69399.1"/>
    </source>
</evidence>
<dbReference type="InterPro" id="IPR013094">
    <property type="entry name" value="AB_hydrolase_3"/>
</dbReference>
<protein>
    <submittedName>
        <fullName evidence="3">Lipase</fullName>
    </submittedName>
</protein>
<dbReference type="InterPro" id="IPR050300">
    <property type="entry name" value="GDXG_lipolytic_enzyme"/>
</dbReference>
<reference evidence="3 4" key="1">
    <citation type="journal article" date="2016" name="PLoS ONE">
        <title>Complete Genome Sequence and Comparative Genomics of a Novel Myxobacterium Myxococcus hansupus.</title>
        <authorList>
            <person name="Sharma G."/>
            <person name="Narwani T."/>
            <person name="Subramanian S."/>
        </authorList>
    </citation>
    <scope>NUCLEOTIDE SEQUENCE [LARGE SCALE GENOMIC DNA]</scope>
    <source>
        <strain evidence="4">mixupus</strain>
    </source>
</reference>
<dbReference type="eggNOG" id="COG0657">
    <property type="taxonomic scope" value="Bacteria"/>
</dbReference>
<dbReference type="STRING" id="1297742.A176_006311"/>